<dbReference type="InParanoid" id="A0A165JTU3"/>
<dbReference type="RefSeq" id="XP_018192174.1">
    <property type="nucleotide sequence ID" value="XM_018335721.1"/>
</dbReference>
<dbReference type="EMBL" id="KV407454">
    <property type="protein sequence ID" value="KZF26619.1"/>
    <property type="molecule type" value="Genomic_DNA"/>
</dbReference>
<dbReference type="PANTHER" id="PTHR11603">
    <property type="entry name" value="AAA FAMILY ATPASE"/>
    <property type="match status" value="1"/>
</dbReference>
<evidence type="ECO:0000259" key="3">
    <source>
        <dbReference type="Pfam" id="PF17863"/>
    </source>
</evidence>
<evidence type="ECO:0000256" key="1">
    <source>
        <dbReference type="ARBA" id="ARBA00012825"/>
    </source>
</evidence>
<dbReference type="InterPro" id="IPR052041">
    <property type="entry name" value="Nucleic_acid_metab_PIN/TRAM"/>
</dbReference>
<dbReference type="AlphaFoldDB" id="A0A165JTU3"/>
<proteinExistence type="predicted"/>
<accession>A0A165JTU3</accession>
<dbReference type="PANTHER" id="PTHR11603:SF132">
    <property type="entry name" value="C2H2-TYPE DOMAIN-CONTAINING PROTEIN"/>
    <property type="match status" value="1"/>
</dbReference>
<evidence type="ECO:0000313" key="5">
    <source>
        <dbReference type="Proteomes" id="UP000076632"/>
    </source>
</evidence>
<dbReference type="Gene3D" id="1.10.8.80">
    <property type="entry name" value="Magnesium chelatase subunit I, C-Terminal domain"/>
    <property type="match status" value="1"/>
</dbReference>
<dbReference type="EC" id="6.6.1.1" evidence="1"/>
<feature type="domain" description="ChlI/MoxR AAA lid" evidence="3">
    <location>
        <begin position="271"/>
        <end position="331"/>
    </location>
</feature>
<keyword evidence="5" id="KW-1185">Reference proteome</keyword>
<reference evidence="4 5" key="1">
    <citation type="journal article" date="2016" name="Fungal Biol.">
        <title>The genome of Xylona heveae provides a window into fungal endophytism.</title>
        <authorList>
            <person name="Gazis R."/>
            <person name="Kuo A."/>
            <person name="Riley R."/>
            <person name="LaButti K."/>
            <person name="Lipzen A."/>
            <person name="Lin J."/>
            <person name="Amirebrahimi M."/>
            <person name="Hesse C.N."/>
            <person name="Spatafora J.W."/>
            <person name="Henrissat B."/>
            <person name="Hainaut M."/>
            <person name="Grigoriev I.V."/>
            <person name="Hibbett D.S."/>
        </authorList>
    </citation>
    <scope>NUCLEOTIDE SEQUENCE [LARGE SCALE GENOMIC DNA]</scope>
    <source>
        <strain evidence="4 5">TC161</strain>
    </source>
</reference>
<gene>
    <name evidence="4" type="ORF">L228DRAFT_279793</name>
</gene>
<dbReference type="GO" id="GO:0016851">
    <property type="term" value="F:magnesium chelatase activity"/>
    <property type="evidence" value="ECO:0007669"/>
    <property type="project" value="UniProtKB-EC"/>
</dbReference>
<dbReference type="Pfam" id="PF17863">
    <property type="entry name" value="AAA_lid_2"/>
    <property type="match status" value="1"/>
</dbReference>
<name>A0A165JTU3_XYLHT</name>
<evidence type="ECO:0000313" key="4">
    <source>
        <dbReference type="EMBL" id="KZF26619.1"/>
    </source>
</evidence>
<evidence type="ECO:0000256" key="2">
    <source>
        <dbReference type="ARBA" id="ARBA00023444"/>
    </source>
</evidence>
<dbReference type="GeneID" id="28900858"/>
<comment type="pathway">
    <text evidence="2">Porphyrin-containing compound metabolism.</text>
</comment>
<protein>
    <recommendedName>
        <fullName evidence="1">magnesium chelatase</fullName>
        <ecNumber evidence="1">6.6.1.1</ecNumber>
    </recommendedName>
</protein>
<dbReference type="OMA" id="HWHDPED"/>
<dbReference type="InterPro" id="IPR041628">
    <property type="entry name" value="ChlI/MoxR_AAA_lid"/>
</dbReference>
<organism evidence="4 5">
    <name type="scientific">Xylona heveae (strain CBS 132557 / TC161)</name>
    <dbReference type="NCBI Taxonomy" id="1328760"/>
    <lineage>
        <taxon>Eukaryota</taxon>
        <taxon>Fungi</taxon>
        <taxon>Dikarya</taxon>
        <taxon>Ascomycota</taxon>
        <taxon>Pezizomycotina</taxon>
        <taxon>Xylonomycetes</taxon>
        <taxon>Xylonales</taxon>
        <taxon>Xylonaceae</taxon>
        <taxon>Xylona</taxon>
    </lineage>
</organism>
<sequence length="366" mass="40959">MDLGSLPSKVQALSDLELAILLCLIAEQHCIIEAQNDSLGALEVELRQVLWDTFGLTSVALSCSEDMTLEDFTNSVLIDDDGPDLYSSDPFRSSYHSAIAGTKFRSIRRSSQLDTPMENKKLPNVIIAKDLDLAEPHIQIQVLELIRSKRIYTRTAVHSAPKSFLICSLMPYERPRRRRLLSHLNDQMFISHSHGLEDEAPEWEETSDQHSTDQASLSSVVRKSHSSHMYEGKASTSTFSSEDINALKLPLRSLMITAEVKRYMQNIVTFLRQHRAVYGGVSARASKHLDLLVRCLATLHFQDFVTPSLVALAIRKIYPHRILIATPENERSMQWGSELDAVAALLDGVGPEDVIEDVLAAVDQPL</sequence>
<dbReference type="Proteomes" id="UP000076632">
    <property type="component" value="Unassembled WGS sequence"/>
</dbReference>
<dbReference type="OrthoDB" id="5582146at2759"/>